<accession>A0A8J7QLP9</accession>
<dbReference type="Proteomes" id="UP000664417">
    <property type="component" value="Unassembled WGS sequence"/>
</dbReference>
<evidence type="ECO:0000313" key="1">
    <source>
        <dbReference type="EMBL" id="MBO1323486.1"/>
    </source>
</evidence>
<evidence type="ECO:0000313" key="2">
    <source>
        <dbReference type="Proteomes" id="UP000664417"/>
    </source>
</evidence>
<keyword evidence="2" id="KW-1185">Reference proteome</keyword>
<sequence length="179" mass="21298">MNKHSLGAIVLKNGIFEKNINCYLSVNKTSFEKKHNKSKTSNESDPINLPIVFNSSFPYNVMPEYWWRKMHGVIEQPAEKKKEESLLLYNSNHGSWERFSLTFFMESIYVKLPFSKELQQFHFHCLLEENISFSDSPIIGSKFFQEDVYEEANFQSLTYQLGWAKDKKKKDQNWFQRLF</sequence>
<dbReference type="EMBL" id="JAFREP010000076">
    <property type="protein sequence ID" value="MBO1323486.1"/>
    <property type="molecule type" value="Genomic_DNA"/>
</dbReference>
<dbReference type="RefSeq" id="WP_207863639.1">
    <property type="nucleotide sequence ID" value="NZ_JAFREP010000076.1"/>
</dbReference>
<comment type="caution">
    <text evidence="1">The sequence shown here is derived from an EMBL/GenBank/DDBJ whole genome shotgun (WGS) entry which is preliminary data.</text>
</comment>
<protein>
    <submittedName>
        <fullName evidence="1">Uncharacterized protein</fullName>
    </submittedName>
</protein>
<organism evidence="1 2">
    <name type="scientific">Acanthopleuribacter pedis</name>
    <dbReference type="NCBI Taxonomy" id="442870"/>
    <lineage>
        <taxon>Bacteria</taxon>
        <taxon>Pseudomonadati</taxon>
        <taxon>Acidobacteriota</taxon>
        <taxon>Holophagae</taxon>
        <taxon>Acanthopleuribacterales</taxon>
        <taxon>Acanthopleuribacteraceae</taxon>
        <taxon>Acanthopleuribacter</taxon>
    </lineage>
</organism>
<proteinExistence type="predicted"/>
<dbReference type="AlphaFoldDB" id="A0A8J7QLP9"/>
<reference evidence="1" key="1">
    <citation type="submission" date="2021-03" db="EMBL/GenBank/DDBJ databases">
        <authorList>
            <person name="Wang G."/>
        </authorList>
    </citation>
    <scope>NUCLEOTIDE SEQUENCE</scope>
    <source>
        <strain evidence="1">KCTC 12899</strain>
    </source>
</reference>
<gene>
    <name evidence="1" type="ORF">J3U88_33775</name>
</gene>
<name>A0A8J7QLP9_9BACT</name>